<proteinExistence type="inferred from homology"/>
<gene>
    <name evidence="3" type="primary">acpP</name>
    <name evidence="5" type="ORF">QJ522_06110</name>
</gene>
<dbReference type="GO" id="GO:0005737">
    <property type="term" value="C:cytoplasm"/>
    <property type="evidence" value="ECO:0007669"/>
    <property type="project" value="UniProtKB-SubCell"/>
</dbReference>
<comment type="pathway">
    <text evidence="3">Lipid metabolism; fatty acid biosynthesis.</text>
</comment>
<dbReference type="InterPro" id="IPR036736">
    <property type="entry name" value="ACP-like_sf"/>
</dbReference>
<evidence type="ECO:0000256" key="2">
    <source>
        <dbReference type="ARBA" id="ARBA00022553"/>
    </source>
</evidence>
<evidence type="ECO:0000256" key="1">
    <source>
        <dbReference type="ARBA" id="ARBA00022450"/>
    </source>
</evidence>
<comment type="function">
    <text evidence="3">Carrier of the growing fatty acid chain in fatty acid biosynthesis.</text>
</comment>
<dbReference type="EMBL" id="JASCXX010000005">
    <property type="protein sequence ID" value="MDI6448611.1"/>
    <property type="molecule type" value="Genomic_DNA"/>
</dbReference>
<dbReference type="InterPro" id="IPR009081">
    <property type="entry name" value="PP-bd_ACP"/>
</dbReference>
<sequence>MTDEKVIEVVNQSLAEEFEVDPETLKPEAHLIEDLGFDSLDFVDMVVVLQEAFGVMLREEPRVREVRTLGDLHRLVIDKKRELES</sequence>
<keyword evidence="3" id="KW-0444">Lipid biosynthesis</keyword>
<dbReference type="Gene3D" id="1.10.1200.10">
    <property type="entry name" value="ACP-like"/>
    <property type="match status" value="1"/>
</dbReference>
<evidence type="ECO:0000259" key="4">
    <source>
        <dbReference type="PROSITE" id="PS50075"/>
    </source>
</evidence>
<evidence type="ECO:0000313" key="6">
    <source>
        <dbReference type="Proteomes" id="UP001431776"/>
    </source>
</evidence>
<comment type="similarity">
    <text evidence="3">Belongs to the acyl carrier protein (ACP) family.</text>
</comment>
<dbReference type="Pfam" id="PF00550">
    <property type="entry name" value="PP-binding"/>
    <property type="match status" value="1"/>
</dbReference>
<evidence type="ECO:0000313" key="5">
    <source>
        <dbReference type="EMBL" id="MDI6448611.1"/>
    </source>
</evidence>
<comment type="caution">
    <text evidence="5">The sequence shown here is derived from an EMBL/GenBank/DDBJ whole genome shotgun (WGS) entry which is preliminary data.</text>
</comment>
<keyword evidence="1 3" id="KW-0596">Phosphopantetheine</keyword>
<keyword evidence="3" id="KW-0276">Fatty acid metabolism</keyword>
<keyword evidence="6" id="KW-1185">Reference proteome</keyword>
<evidence type="ECO:0000256" key="3">
    <source>
        <dbReference type="HAMAP-Rule" id="MF_01217"/>
    </source>
</evidence>
<name>A0AAW6TSB8_9BACT</name>
<dbReference type="Proteomes" id="UP001431776">
    <property type="component" value="Unassembled WGS sequence"/>
</dbReference>
<comment type="PTM">
    <text evidence="3">4'-phosphopantetheine is transferred from CoA to a specific serine of apo-ACP by AcpS. This modification is essential for activity because fatty acids are bound in thioester linkage to the sulfhydryl of the prosthetic group.</text>
</comment>
<dbReference type="GO" id="GO:0000036">
    <property type="term" value="F:acyl carrier activity"/>
    <property type="evidence" value="ECO:0007669"/>
    <property type="project" value="UniProtKB-UniRule"/>
</dbReference>
<accession>A0AAW6TSB8</accession>
<comment type="subcellular location">
    <subcellularLocation>
        <location evidence="3">Cytoplasm</location>
    </subcellularLocation>
</comment>
<dbReference type="InterPro" id="IPR003231">
    <property type="entry name" value="ACP"/>
</dbReference>
<reference evidence="5" key="1">
    <citation type="submission" date="2023-05" db="EMBL/GenBank/DDBJ databases">
        <title>Anaerotaeda fermentans gen. nov., sp. nov., a novel anaerobic planctomycete of the new family within the order Sedimentisphaerales isolated from Taman Peninsula, Russia.</title>
        <authorList>
            <person name="Khomyakova M.A."/>
            <person name="Merkel A.Y."/>
            <person name="Slobodkin A.I."/>
        </authorList>
    </citation>
    <scope>NUCLEOTIDE SEQUENCE</scope>
    <source>
        <strain evidence="5">M17dextr</strain>
    </source>
</reference>
<keyword evidence="3" id="KW-0443">Lipid metabolism</keyword>
<protein>
    <recommendedName>
        <fullName evidence="3">Acyl carrier protein</fullName>
        <shortName evidence="3">ACP</shortName>
    </recommendedName>
</protein>
<dbReference type="SUPFAM" id="SSF47336">
    <property type="entry name" value="ACP-like"/>
    <property type="match status" value="1"/>
</dbReference>
<feature type="modified residue" description="O-(pantetheine 4'-phosphoryl)serine" evidence="3">
    <location>
        <position position="39"/>
    </location>
</feature>
<dbReference type="RefSeq" id="WP_349244022.1">
    <property type="nucleotide sequence ID" value="NZ_JASCXX010000005.1"/>
</dbReference>
<feature type="domain" description="Carrier" evidence="4">
    <location>
        <begin position="4"/>
        <end position="80"/>
    </location>
</feature>
<dbReference type="HAMAP" id="MF_01217">
    <property type="entry name" value="Acyl_carrier"/>
    <property type="match status" value="1"/>
</dbReference>
<organism evidence="5 6">
    <name type="scientific">Anaerobaca lacustris</name>
    <dbReference type="NCBI Taxonomy" id="3044600"/>
    <lineage>
        <taxon>Bacteria</taxon>
        <taxon>Pseudomonadati</taxon>
        <taxon>Planctomycetota</taxon>
        <taxon>Phycisphaerae</taxon>
        <taxon>Sedimentisphaerales</taxon>
        <taxon>Anaerobacaceae</taxon>
        <taxon>Anaerobaca</taxon>
    </lineage>
</organism>
<dbReference type="PROSITE" id="PS50075">
    <property type="entry name" value="CARRIER"/>
    <property type="match status" value="1"/>
</dbReference>
<keyword evidence="2 3" id="KW-0597">Phosphoprotein</keyword>
<keyword evidence="3" id="KW-0963">Cytoplasm</keyword>
<keyword evidence="3" id="KW-0275">Fatty acid biosynthesis</keyword>
<dbReference type="AlphaFoldDB" id="A0AAW6TSB8"/>